<sequence length="107" mass="12195">MEKEKTKQDSHDSQTPTSSSNTTSHQPLKDKNKDAQLSRKGEIERESKRRYLEPSEELWKRLEEAIPGYTTKCISPLPEDFVAEWMAEMECDPDDDGSSSSNGTDDK</sequence>
<protein>
    <submittedName>
        <fullName evidence="2">Uncharacterized protein</fullName>
    </submittedName>
</protein>
<name>A0A1L9VNK1_ASPGL</name>
<feature type="compositionally biased region" description="Low complexity" evidence="1">
    <location>
        <begin position="13"/>
        <end position="24"/>
    </location>
</feature>
<dbReference type="EMBL" id="KV878894">
    <property type="protein sequence ID" value="OJJ85460.1"/>
    <property type="molecule type" value="Genomic_DNA"/>
</dbReference>
<dbReference type="RefSeq" id="XP_022402158.1">
    <property type="nucleotide sequence ID" value="XM_022544410.1"/>
</dbReference>
<proteinExistence type="predicted"/>
<dbReference type="GeneID" id="34460671"/>
<feature type="region of interest" description="Disordered" evidence="1">
    <location>
        <begin position="1"/>
        <end position="52"/>
    </location>
</feature>
<evidence type="ECO:0000313" key="2">
    <source>
        <dbReference type="EMBL" id="OJJ85460.1"/>
    </source>
</evidence>
<dbReference type="AlphaFoldDB" id="A0A1L9VNK1"/>
<gene>
    <name evidence="2" type="ORF">ASPGLDRAFT_34258</name>
</gene>
<reference evidence="3" key="1">
    <citation type="journal article" date="2017" name="Genome Biol.">
        <title>Comparative genomics reveals high biological diversity and specific adaptations in the industrially and medically important fungal genus Aspergillus.</title>
        <authorList>
            <person name="de Vries R.P."/>
            <person name="Riley R."/>
            <person name="Wiebenga A."/>
            <person name="Aguilar-Osorio G."/>
            <person name="Amillis S."/>
            <person name="Uchima C.A."/>
            <person name="Anderluh G."/>
            <person name="Asadollahi M."/>
            <person name="Askin M."/>
            <person name="Barry K."/>
            <person name="Battaglia E."/>
            <person name="Bayram O."/>
            <person name="Benocci T."/>
            <person name="Braus-Stromeyer S.A."/>
            <person name="Caldana C."/>
            <person name="Canovas D."/>
            <person name="Cerqueira G.C."/>
            <person name="Chen F."/>
            <person name="Chen W."/>
            <person name="Choi C."/>
            <person name="Clum A."/>
            <person name="Dos Santos R.A."/>
            <person name="Damasio A.R."/>
            <person name="Diallinas G."/>
            <person name="Emri T."/>
            <person name="Fekete E."/>
            <person name="Flipphi M."/>
            <person name="Freyberg S."/>
            <person name="Gallo A."/>
            <person name="Gournas C."/>
            <person name="Habgood R."/>
            <person name="Hainaut M."/>
            <person name="Harispe M.L."/>
            <person name="Henrissat B."/>
            <person name="Hilden K.S."/>
            <person name="Hope R."/>
            <person name="Hossain A."/>
            <person name="Karabika E."/>
            <person name="Karaffa L."/>
            <person name="Karanyi Z."/>
            <person name="Krasevec N."/>
            <person name="Kuo A."/>
            <person name="Kusch H."/>
            <person name="LaButti K."/>
            <person name="Lagendijk E.L."/>
            <person name="Lapidus A."/>
            <person name="Levasseur A."/>
            <person name="Lindquist E."/>
            <person name="Lipzen A."/>
            <person name="Logrieco A.F."/>
            <person name="MacCabe A."/>
            <person name="Maekelae M.R."/>
            <person name="Malavazi I."/>
            <person name="Melin P."/>
            <person name="Meyer V."/>
            <person name="Mielnichuk N."/>
            <person name="Miskei M."/>
            <person name="Molnar A.P."/>
            <person name="Mule G."/>
            <person name="Ngan C.Y."/>
            <person name="Orejas M."/>
            <person name="Orosz E."/>
            <person name="Ouedraogo J.P."/>
            <person name="Overkamp K.M."/>
            <person name="Park H.-S."/>
            <person name="Perrone G."/>
            <person name="Piumi F."/>
            <person name="Punt P.J."/>
            <person name="Ram A.F."/>
            <person name="Ramon A."/>
            <person name="Rauscher S."/>
            <person name="Record E."/>
            <person name="Riano-Pachon D.M."/>
            <person name="Robert V."/>
            <person name="Roehrig J."/>
            <person name="Ruller R."/>
            <person name="Salamov A."/>
            <person name="Salih N.S."/>
            <person name="Samson R.A."/>
            <person name="Sandor E."/>
            <person name="Sanguinetti M."/>
            <person name="Schuetze T."/>
            <person name="Sepcic K."/>
            <person name="Shelest E."/>
            <person name="Sherlock G."/>
            <person name="Sophianopoulou V."/>
            <person name="Squina F.M."/>
            <person name="Sun H."/>
            <person name="Susca A."/>
            <person name="Todd R.B."/>
            <person name="Tsang A."/>
            <person name="Unkles S.E."/>
            <person name="van de Wiele N."/>
            <person name="van Rossen-Uffink D."/>
            <person name="Oliveira J.V."/>
            <person name="Vesth T.C."/>
            <person name="Visser J."/>
            <person name="Yu J.-H."/>
            <person name="Zhou M."/>
            <person name="Andersen M.R."/>
            <person name="Archer D.B."/>
            <person name="Baker S.E."/>
            <person name="Benoit I."/>
            <person name="Brakhage A.A."/>
            <person name="Braus G.H."/>
            <person name="Fischer R."/>
            <person name="Frisvad J.C."/>
            <person name="Goldman G.H."/>
            <person name="Houbraken J."/>
            <person name="Oakley B."/>
            <person name="Pocsi I."/>
            <person name="Scazzocchio C."/>
            <person name="Seiboth B."/>
            <person name="vanKuyk P.A."/>
            <person name="Wortman J."/>
            <person name="Dyer P.S."/>
            <person name="Grigoriev I.V."/>
        </authorList>
    </citation>
    <scope>NUCLEOTIDE SEQUENCE [LARGE SCALE GENOMIC DNA]</scope>
    <source>
        <strain evidence="3">CBS 516.65</strain>
    </source>
</reference>
<accession>A0A1L9VNK1</accession>
<feature type="compositionally biased region" description="Basic and acidic residues" evidence="1">
    <location>
        <begin position="1"/>
        <end position="12"/>
    </location>
</feature>
<organism evidence="2 3">
    <name type="scientific">Aspergillus glaucus CBS 516.65</name>
    <dbReference type="NCBI Taxonomy" id="1160497"/>
    <lineage>
        <taxon>Eukaryota</taxon>
        <taxon>Fungi</taxon>
        <taxon>Dikarya</taxon>
        <taxon>Ascomycota</taxon>
        <taxon>Pezizomycotina</taxon>
        <taxon>Eurotiomycetes</taxon>
        <taxon>Eurotiomycetidae</taxon>
        <taxon>Eurotiales</taxon>
        <taxon>Aspergillaceae</taxon>
        <taxon>Aspergillus</taxon>
        <taxon>Aspergillus subgen. Aspergillus</taxon>
    </lineage>
</organism>
<dbReference type="VEuPathDB" id="FungiDB:ASPGLDRAFT_34258"/>
<dbReference type="Proteomes" id="UP000184300">
    <property type="component" value="Unassembled WGS sequence"/>
</dbReference>
<evidence type="ECO:0000256" key="1">
    <source>
        <dbReference type="SAM" id="MobiDB-lite"/>
    </source>
</evidence>
<feature type="compositionally biased region" description="Basic and acidic residues" evidence="1">
    <location>
        <begin position="27"/>
        <end position="52"/>
    </location>
</feature>
<keyword evidence="3" id="KW-1185">Reference proteome</keyword>
<evidence type="ECO:0000313" key="3">
    <source>
        <dbReference type="Proteomes" id="UP000184300"/>
    </source>
</evidence>